<protein>
    <recommendedName>
        <fullName evidence="3 6">Flagellar basal body rod protein FlgB</fullName>
    </recommendedName>
</protein>
<accession>A0A4Z0GU56</accession>
<evidence type="ECO:0000313" key="8">
    <source>
        <dbReference type="EMBL" id="TGB00275.1"/>
    </source>
</evidence>
<dbReference type="EMBL" id="SRJD01000001">
    <property type="protein sequence ID" value="TGB00275.1"/>
    <property type="molecule type" value="Genomic_DNA"/>
</dbReference>
<keyword evidence="4 6" id="KW-0975">Bacterial flagellum</keyword>
<dbReference type="PANTHER" id="PTHR30435">
    <property type="entry name" value="FLAGELLAR PROTEIN"/>
    <property type="match status" value="1"/>
</dbReference>
<gene>
    <name evidence="8" type="primary">flgB</name>
    <name evidence="8" type="ORF">E4665_00965</name>
</gene>
<evidence type="ECO:0000259" key="7">
    <source>
        <dbReference type="Pfam" id="PF00460"/>
    </source>
</evidence>
<dbReference type="InterPro" id="IPR006300">
    <property type="entry name" value="FlgB"/>
</dbReference>
<comment type="caution">
    <text evidence="8">The sequence shown here is derived from an EMBL/GenBank/DDBJ whole genome shotgun (WGS) entry which is preliminary data.</text>
</comment>
<proteinExistence type="inferred from homology"/>
<comment type="subcellular location">
    <subcellularLocation>
        <location evidence="1 6">Bacterial flagellum basal body</location>
    </subcellularLocation>
</comment>
<evidence type="ECO:0000256" key="2">
    <source>
        <dbReference type="ARBA" id="ARBA00009677"/>
    </source>
</evidence>
<dbReference type="RefSeq" id="WP_135346921.1">
    <property type="nucleotide sequence ID" value="NZ_SRJD01000001.1"/>
</dbReference>
<keyword evidence="8" id="KW-0966">Cell projection</keyword>
<dbReference type="GO" id="GO:0071978">
    <property type="term" value="P:bacterial-type flagellum-dependent swarming motility"/>
    <property type="evidence" value="ECO:0007669"/>
    <property type="project" value="TreeGrafter"/>
</dbReference>
<keyword evidence="8" id="KW-0969">Cilium</keyword>
<keyword evidence="8" id="KW-0282">Flagellum</keyword>
<dbReference type="PANTHER" id="PTHR30435:SF12">
    <property type="entry name" value="FLAGELLAR BASAL BODY ROD PROTEIN FLGB"/>
    <property type="match status" value="1"/>
</dbReference>
<evidence type="ECO:0000256" key="6">
    <source>
        <dbReference type="PIRNR" id="PIRNR002889"/>
    </source>
</evidence>
<reference evidence="8 9" key="1">
    <citation type="journal article" date="2015" name="Int. J. Syst. Evol. Microbiol.">
        <title>Sporolactobacillus shoreae sp. nov. and Sporolactobacillus spathodeae sp. nov., two spore-forming lactic acid bacteria isolated from tree barks in Thailand.</title>
        <authorList>
            <person name="Thamacharoensuk T."/>
            <person name="Kitahara M."/>
            <person name="Ohkuma M."/>
            <person name="Thongchul N."/>
            <person name="Tanasupawat S."/>
        </authorList>
    </citation>
    <scope>NUCLEOTIDE SEQUENCE [LARGE SCALE GENOMIC DNA]</scope>
    <source>
        <strain evidence="8 9">BK92</strain>
    </source>
</reference>
<dbReference type="OrthoDB" id="9792068at2"/>
<keyword evidence="9" id="KW-1185">Reference proteome</keyword>
<dbReference type="InterPro" id="IPR001444">
    <property type="entry name" value="Flag_bb_rod_N"/>
</dbReference>
<feature type="domain" description="Flagellar basal body rod protein N-terminal" evidence="7">
    <location>
        <begin position="14"/>
        <end position="37"/>
    </location>
</feature>
<dbReference type="AlphaFoldDB" id="A0A4Z0GU56"/>
<comment type="similarity">
    <text evidence="2 6">Belongs to the flagella basal body rod proteins family.</text>
</comment>
<name>A0A4Z0GU56_9BACL</name>
<dbReference type="GO" id="GO:0030694">
    <property type="term" value="C:bacterial-type flagellum basal body, rod"/>
    <property type="evidence" value="ECO:0007669"/>
    <property type="project" value="InterPro"/>
</dbReference>
<dbReference type="NCBIfam" id="TIGR01396">
    <property type="entry name" value="FlgB"/>
    <property type="match status" value="1"/>
</dbReference>
<evidence type="ECO:0000256" key="4">
    <source>
        <dbReference type="ARBA" id="ARBA00023143"/>
    </source>
</evidence>
<evidence type="ECO:0000256" key="5">
    <source>
        <dbReference type="ARBA" id="ARBA00024934"/>
    </source>
</evidence>
<evidence type="ECO:0000256" key="3">
    <source>
        <dbReference type="ARBA" id="ARBA00014376"/>
    </source>
</evidence>
<organism evidence="8 9">
    <name type="scientific">Sporolactobacillus shoreae</name>
    <dbReference type="NCBI Taxonomy" id="1465501"/>
    <lineage>
        <taxon>Bacteria</taxon>
        <taxon>Bacillati</taxon>
        <taxon>Bacillota</taxon>
        <taxon>Bacilli</taxon>
        <taxon>Bacillales</taxon>
        <taxon>Sporolactobacillaceae</taxon>
        <taxon>Sporolactobacillus</taxon>
    </lineage>
</organism>
<sequence length="127" mass="13609">MFSTTPLAAIEQGLNGSMAEQNAISQNIANIDTPGYKAKKVVFDDALQGELEANSTNPSHLPFLNSADPGFQTVTDNFGTIQNNGNNVDIDHEMSDLSRNQLLYQSLTQAASDQFLRFNTVLGGASG</sequence>
<evidence type="ECO:0000313" key="9">
    <source>
        <dbReference type="Proteomes" id="UP000298347"/>
    </source>
</evidence>
<evidence type="ECO:0000256" key="1">
    <source>
        <dbReference type="ARBA" id="ARBA00004117"/>
    </source>
</evidence>
<dbReference type="Pfam" id="PF00460">
    <property type="entry name" value="Flg_bb_rod"/>
    <property type="match status" value="1"/>
</dbReference>
<comment type="subunit">
    <text evidence="6">The basal body constitutes a major portion of the flagellar organelle and consists of a number of rings mounted on a central rod.</text>
</comment>
<dbReference type="Proteomes" id="UP000298347">
    <property type="component" value="Unassembled WGS sequence"/>
</dbReference>
<comment type="function">
    <text evidence="5 6">Structural component of flagellum, the bacterial motility apparatus. Part of the rod structure of flagellar basal body.</text>
</comment>
<dbReference type="PIRSF" id="PIRSF002889">
    <property type="entry name" value="Rod_FlgB"/>
    <property type="match status" value="1"/>
</dbReference>